<keyword evidence="6" id="KW-1133">Transmembrane helix</keyword>
<evidence type="ECO:0000256" key="6">
    <source>
        <dbReference type="SAM" id="Phobius"/>
    </source>
</evidence>
<dbReference type="PROSITE" id="PS00138">
    <property type="entry name" value="SUBTILASE_SER"/>
    <property type="match status" value="1"/>
</dbReference>
<dbReference type="InterPro" id="IPR000209">
    <property type="entry name" value="Peptidase_S8/S53_dom"/>
</dbReference>
<reference evidence="8 9" key="1">
    <citation type="submission" date="2023-10" db="EMBL/GenBank/DDBJ databases">
        <title>Y20.</title>
        <authorList>
            <person name="Zhang G."/>
            <person name="Ding Y."/>
        </authorList>
    </citation>
    <scope>NUCLEOTIDE SEQUENCE [LARGE SCALE GENOMIC DNA]</scope>
    <source>
        <strain evidence="8 9">Y20</strain>
    </source>
</reference>
<evidence type="ECO:0000256" key="5">
    <source>
        <dbReference type="ARBA" id="ARBA00023326"/>
    </source>
</evidence>
<dbReference type="PANTHER" id="PTHR42884:SF14">
    <property type="entry name" value="NEUROENDOCRINE CONVERTASE 1"/>
    <property type="match status" value="1"/>
</dbReference>
<dbReference type="AlphaFoldDB" id="A0AAU0MH60"/>
<keyword evidence="5" id="KW-0624">Polysaccharide degradation</keyword>
<gene>
    <name evidence="8" type="ORF">RYJ27_11550</name>
</gene>
<evidence type="ECO:0000313" key="9">
    <source>
        <dbReference type="Proteomes" id="UP001329313"/>
    </source>
</evidence>
<evidence type="ECO:0000256" key="2">
    <source>
        <dbReference type="ARBA" id="ARBA00022801"/>
    </source>
</evidence>
<dbReference type="SUPFAM" id="SSF52743">
    <property type="entry name" value="Subtilisin-like"/>
    <property type="match status" value="1"/>
</dbReference>
<dbReference type="KEGG" id="mliy:RYJ27_11550"/>
<dbReference type="GO" id="GO:0004252">
    <property type="term" value="F:serine-type endopeptidase activity"/>
    <property type="evidence" value="ECO:0007669"/>
    <property type="project" value="InterPro"/>
</dbReference>
<dbReference type="Gene3D" id="3.40.50.200">
    <property type="entry name" value="Peptidase S8/S53 domain"/>
    <property type="match status" value="2"/>
</dbReference>
<dbReference type="PANTHER" id="PTHR42884">
    <property type="entry name" value="PROPROTEIN CONVERTASE SUBTILISIN/KEXIN-RELATED"/>
    <property type="match status" value="1"/>
</dbReference>
<feature type="domain" description="Fibronectin type-III" evidence="7">
    <location>
        <begin position="642"/>
        <end position="733"/>
    </location>
</feature>
<keyword evidence="4" id="KW-0326">Glycosidase</keyword>
<sequence>MLAIAAVAVPAVVGVGVVAPAAAEEDAASVPQTLTLAEQIVREAREVGSDPQLLAAGLGMPASGPGSLQWDEEGRLAITVQYDAVPTAAQRDALAAVARIERTFAFAASIAAYAAPEALEAIAAQSGVRGITVDLRPLAGSVLGQGPRPAAPEVNPDSCRAIPSESDAPLSADLARSLFEVDGSGVSVGIISDSYGARDEPTSPEDDVLLGMLPGAGNPCGYEEDVEVLGDAEGSDEGRAMAQLVHGIAPGARLMFAAAGTSELTMAQAILDLADAGADIIVDDISFYGEPVFQPGTLSWAIDRVQQQGVHYLTSVGNATAVGAEGTASEGLPISGWRTEAYRGMECPDWVEVEGAEVVDCLDFDPGMGEDAGDRVVFSDGASPSVVLGWGEVIYEVENDLVLQLYTDDAEPEFVAESTLLNTFVPTSWLSVSAPLEGGSYQFVLARTRTDGATPEVWFGVIGGAERMLEREYDRSDGPDTVGPVAYGHEADGYATAVGAAYWETPQRPEVFSSLGPGRLLFELVDPMVVAPSAPLPEPAMVPGPVFTAVDGARTSFFGSPDVGPDGPEYRFFGTSAAAPAAAAVFALAREYAPGASAADLDELAARTAREMENPLEDAGVAYEDIVGAGLLDAAAILSYLPAGAVDGLTAQAGSDAIDLEWEPVPGATDIVVTLRGTDPDVADDWTLEGDETSLRIEGLPAESTFAVEVAARNADGIAGPAASLSVATGRPAAPQTPSVGPAADALTSATEGGLVATPAVAEAGGTLTLSGLPAHTWLGAWFFSEPVWGGWLWTNAEGGASVRVPTSLAPGTHRLALTNADGTVRAWVAFEVAGSPAPAGPASLANSGGEGTAPGLLSLGALLAGAGLLLAAAGAWRRAPR</sequence>
<dbReference type="GO" id="GO:0016485">
    <property type="term" value="P:protein processing"/>
    <property type="evidence" value="ECO:0007669"/>
    <property type="project" value="TreeGrafter"/>
</dbReference>
<keyword evidence="9" id="KW-1185">Reference proteome</keyword>
<dbReference type="RefSeq" id="WP_330170443.1">
    <property type="nucleotide sequence ID" value="NZ_CP137080.1"/>
</dbReference>
<dbReference type="PROSITE" id="PS50853">
    <property type="entry name" value="FN3"/>
    <property type="match status" value="1"/>
</dbReference>
<dbReference type="CDD" id="cd00063">
    <property type="entry name" value="FN3"/>
    <property type="match status" value="1"/>
</dbReference>
<keyword evidence="3" id="KW-0720">Serine protease</keyword>
<evidence type="ECO:0000313" key="8">
    <source>
        <dbReference type="EMBL" id="WOQ69319.1"/>
    </source>
</evidence>
<dbReference type="GO" id="GO:0000272">
    <property type="term" value="P:polysaccharide catabolic process"/>
    <property type="evidence" value="ECO:0007669"/>
    <property type="project" value="UniProtKB-KW"/>
</dbReference>
<evidence type="ECO:0000256" key="3">
    <source>
        <dbReference type="ARBA" id="ARBA00022825"/>
    </source>
</evidence>
<feature type="transmembrane region" description="Helical" evidence="6">
    <location>
        <begin position="857"/>
        <end position="877"/>
    </location>
</feature>
<dbReference type="InterPro" id="IPR036116">
    <property type="entry name" value="FN3_sf"/>
</dbReference>
<evidence type="ECO:0000259" key="7">
    <source>
        <dbReference type="PROSITE" id="PS50853"/>
    </source>
</evidence>
<dbReference type="Pfam" id="PF00082">
    <property type="entry name" value="Peptidase_S8"/>
    <property type="match status" value="1"/>
</dbReference>
<keyword evidence="6" id="KW-0472">Membrane</keyword>
<dbReference type="GO" id="GO:0016020">
    <property type="term" value="C:membrane"/>
    <property type="evidence" value="ECO:0007669"/>
    <property type="project" value="TreeGrafter"/>
</dbReference>
<name>A0AAU0MH60_9MICO</name>
<evidence type="ECO:0000256" key="4">
    <source>
        <dbReference type="ARBA" id="ARBA00023295"/>
    </source>
</evidence>
<evidence type="ECO:0000256" key="1">
    <source>
        <dbReference type="ARBA" id="ARBA00022670"/>
    </source>
</evidence>
<dbReference type="Gene3D" id="2.60.40.10">
    <property type="entry name" value="Immunoglobulins"/>
    <property type="match status" value="1"/>
</dbReference>
<dbReference type="InterPro" id="IPR036852">
    <property type="entry name" value="Peptidase_S8/S53_dom_sf"/>
</dbReference>
<organism evidence="8 9">
    <name type="scientific">Microbacterium limosum</name>
    <dbReference type="NCBI Taxonomy" id="3079935"/>
    <lineage>
        <taxon>Bacteria</taxon>
        <taxon>Bacillati</taxon>
        <taxon>Actinomycetota</taxon>
        <taxon>Actinomycetes</taxon>
        <taxon>Micrococcales</taxon>
        <taxon>Microbacteriaceae</taxon>
        <taxon>Microbacterium</taxon>
    </lineage>
</organism>
<dbReference type="InterPro" id="IPR023828">
    <property type="entry name" value="Peptidase_S8_Ser-AS"/>
</dbReference>
<dbReference type="EMBL" id="CP137080">
    <property type="protein sequence ID" value="WOQ69319.1"/>
    <property type="molecule type" value="Genomic_DNA"/>
</dbReference>
<keyword evidence="5" id="KW-0119">Carbohydrate metabolism</keyword>
<accession>A0AAU0MH60</accession>
<dbReference type="InterPro" id="IPR003961">
    <property type="entry name" value="FN3_dom"/>
</dbReference>
<keyword evidence="6" id="KW-0812">Transmembrane</keyword>
<dbReference type="Proteomes" id="UP001329313">
    <property type="component" value="Chromosome"/>
</dbReference>
<dbReference type="InterPro" id="IPR013783">
    <property type="entry name" value="Ig-like_fold"/>
</dbReference>
<keyword evidence="1" id="KW-0645">Protease</keyword>
<dbReference type="SUPFAM" id="SSF49265">
    <property type="entry name" value="Fibronectin type III"/>
    <property type="match status" value="1"/>
</dbReference>
<keyword evidence="2" id="KW-0378">Hydrolase</keyword>
<dbReference type="GO" id="GO:0016798">
    <property type="term" value="F:hydrolase activity, acting on glycosyl bonds"/>
    <property type="evidence" value="ECO:0007669"/>
    <property type="project" value="UniProtKB-KW"/>
</dbReference>
<proteinExistence type="predicted"/>
<protein>
    <submittedName>
        <fullName evidence="8">S8 family serine peptidase</fullName>
    </submittedName>
</protein>